<evidence type="ECO:0000256" key="4">
    <source>
        <dbReference type="ARBA" id="ARBA00023004"/>
    </source>
</evidence>
<keyword evidence="4 6" id="KW-0408">Iron</keyword>
<dbReference type="InterPro" id="IPR033756">
    <property type="entry name" value="YlxH/NBP35"/>
</dbReference>
<evidence type="ECO:0000313" key="7">
    <source>
        <dbReference type="EMBL" id="HIV39033.1"/>
    </source>
</evidence>
<dbReference type="PANTHER" id="PTHR42961">
    <property type="entry name" value="IRON-SULFUR PROTEIN NUBPL"/>
    <property type="match status" value="1"/>
</dbReference>
<dbReference type="PANTHER" id="PTHR42961:SF2">
    <property type="entry name" value="IRON-SULFUR PROTEIN NUBPL"/>
    <property type="match status" value="1"/>
</dbReference>
<dbReference type="Gene3D" id="3.40.50.300">
    <property type="entry name" value="P-loop containing nucleotide triphosphate hydrolases"/>
    <property type="match status" value="1"/>
</dbReference>
<accession>A0A9D1PDD5</accession>
<keyword evidence="5 6" id="KW-0411">Iron-sulfur</keyword>
<feature type="binding site" evidence="6">
    <location>
        <begin position="49"/>
        <end position="56"/>
    </location>
    <ligand>
        <name>ATP</name>
        <dbReference type="ChEBI" id="CHEBI:30616"/>
    </ligand>
</feature>
<name>A0A9D1PDD5_9FIRM</name>
<dbReference type="HAMAP" id="MF_02040">
    <property type="entry name" value="Mrp_NBP35"/>
    <property type="match status" value="1"/>
</dbReference>
<dbReference type="Proteomes" id="UP000886814">
    <property type="component" value="Unassembled WGS sequence"/>
</dbReference>
<evidence type="ECO:0000313" key="8">
    <source>
        <dbReference type="Proteomes" id="UP000886814"/>
    </source>
</evidence>
<dbReference type="GO" id="GO:0046872">
    <property type="term" value="F:metal ion binding"/>
    <property type="evidence" value="ECO:0007669"/>
    <property type="project" value="UniProtKB-KW"/>
</dbReference>
<reference evidence="7" key="1">
    <citation type="journal article" date="2021" name="PeerJ">
        <title>Extensive microbial diversity within the chicken gut microbiome revealed by metagenomics and culture.</title>
        <authorList>
            <person name="Gilroy R."/>
            <person name="Ravi A."/>
            <person name="Getino M."/>
            <person name="Pursley I."/>
            <person name="Horton D.L."/>
            <person name="Alikhan N.F."/>
            <person name="Baker D."/>
            <person name="Gharbi K."/>
            <person name="Hall N."/>
            <person name="Watson M."/>
            <person name="Adriaenssens E.M."/>
            <person name="Foster-Nyarko E."/>
            <person name="Jarju S."/>
            <person name="Secka A."/>
            <person name="Antonio M."/>
            <person name="Oren A."/>
            <person name="Chaudhuri R.R."/>
            <person name="La Ragione R."/>
            <person name="Hildebrand F."/>
            <person name="Pallen M.J."/>
        </authorList>
    </citation>
    <scope>NUCLEOTIDE SEQUENCE</scope>
    <source>
        <strain evidence="7">CHK195-9823</strain>
    </source>
</reference>
<gene>
    <name evidence="7" type="ORF">H9747_08565</name>
</gene>
<dbReference type="CDD" id="cd02037">
    <property type="entry name" value="Mrp_NBP35"/>
    <property type="match status" value="1"/>
</dbReference>
<dbReference type="EMBL" id="DXIQ01000053">
    <property type="protein sequence ID" value="HIV39033.1"/>
    <property type="molecule type" value="Genomic_DNA"/>
</dbReference>
<dbReference type="GO" id="GO:0016226">
    <property type="term" value="P:iron-sulfur cluster assembly"/>
    <property type="evidence" value="ECO:0007669"/>
    <property type="project" value="InterPro"/>
</dbReference>
<dbReference type="FunFam" id="3.40.50.300:FF:001119">
    <property type="entry name" value="Iron-sulfur cluster carrier protein"/>
    <property type="match status" value="1"/>
</dbReference>
<organism evidence="7 8">
    <name type="scientific">Candidatus Blautia stercorigallinarum</name>
    <dbReference type="NCBI Taxonomy" id="2838501"/>
    <lineage>
        <taxon>Bacteria</taxon>
        <taxon>Bacillati</taxon>
        <taxon>Bacillota</taxon>
        <taxon>Clostridia</taxon>
        <taxon>Lachnospirales</taxon>
        <taxon>Lachnospiraceae</taxon>
        <taxon>Blautia</taxon>
    </lineage>
</organism>
<dbReference type="GO" id="GO:0140663">
    <property type="term" value="F:ATP-dependent FeS chaperone activity"/>
    <property type="evidence" value="ECO:0007669"/>
    <property type="project" value="InterPro"/>
</dbReference>
<evidence type="ECO:0000256" key="2">
    <source>
        <dbReference type="ARBA" id="ARBA00022741"/>
    </source>
</evidence>
<dbReference type="InterPro" id="IPR044304">
    <property type="entry name" value="NUBPL-like"/>
</dbReference>
<keyword evidence="3 6" id="KW-0067">ATP-binding</keyword>
<dbReference type="SUPFAM" id="SSF52540">
    <property type="entry name" value="P-loop containing nucleoside triphosphate hydrolases"/>
    <property type="match status" value="1"/>
</dbReference>
<keyword evidence="1 6" id="KW-0479">Metal-binding</keyword>
<evidence type="ECO:0000256" key="3">
    <source>
        <dbReference type="ARBA" id="ARBA00022840"/>
    </source>
</evidence>
<comment type="subunit">
    <text evidence="6">Homodimer.</text>
</comment>
<dbReference type="GO" id="GO:0016887">
    <property type="term" value="F:ATP hydrolysis activity"/>
    <property type="evidence" value="ECO:0007669"/>
    <property type="project" value="UniProtKB-UniRule"/>
</dbReference>
<dbReference type="InterPro" id="IPR019591">
    <property type="entry name" value="Mrp/NBP35_ATP-bd"/>
</dbReference>
<dbReference type="Pfam" id="PF10609">
    <property type="entry name" value="ParA"/>
    <property type="match status" value="1"/>
</dbReference>
<sequence>MSEEKKQCDSTSCDKESCAGCSHAKGGGIPKEKLNVHSHIKKVIGVISGKGGVGKSFVTASLANEMAFQGYKVGIMDADITGPSIPRMYGLKGSAVADEKGIYPMLTGNDIEVMSVNLLLPQEDAPVIWRGPILANMVKQFWTEVVWGDLDYLFVDMPPGTGDVPLTVFQSLPIDGIVIVSSPQDLVQMIVKKAYNMAKMMNVPVLGLVENYSYVKCPDCGKEIYVFGESKVEAAAKEVEVPVIGKMPLDPEMARAVDAGAFAGVLNTYLGGAEKYLPQV</sequence>
<protein>
    <recommendedName>
        <fullName evidence="6">Iron-sulfur cluster carrier protein</fullName>
    </recommendedName>
</protein>
<evidence type="ECO:0000256" key="5">
    <source>
        <dbReference type="ARBA" id="ARBA00023014"/>
    </source>
</evidence>
<comment type="function">
    <text evidence="6">Binds and transfers iron-sulfur (Fe-S) clusters to target apoproteins. Can hydrolyze ATP.</text>
</comment>
<evidence type="ECO:0000256" key="6">
    <source>
        <dbReference type="HAMAP-Rule" id="MF_02040"/>
    </source>
</evidence>
<reference evidence="7" key="2">
    <citation type="submission" date="2021-04" db="EMBL/GenBank/DDBJ databases">
        <authorList>
            <person name="Gilroy R."/>
        </authorList>
    </citation>
    <scope>NUCLEOTIDE SEQUENCE</scope>
    <source>
        <strain evidence="7">CHK195-9823</strain>
    </source>
</reference>
<comment type="caution">
    <text evidence="7">The sequence shown here is derived from an EMBL/GenBank/DDBJ whole genome shotgun (WGS) entry which is preliminary data.</text>
</comment>
<dbReference type="GO" id="GO:0051539">
    <property type="term" value="F:4 iron, 4 sulfur cluster binding"/>
    <property type="evidence" value="ECO:0007669"/>
    <property type="project" value="TreeGrafter"/>
</dbReference>
<keyword evidence="2 6" id="KW-0547">Nucleotide-binding</keyword>
<evidence type="ECO:0000256" key="1">
    <source>
        <dbReference type="ARBA" id="ARBA00022723"/>
    </source>
</evidence>
<proteinExistence type="inferred from homology"/>
<keyword evidence="6" id="KW-0378">Hydrolase</keyword>
<dbReference type="GO" id="GO:0005524">
    <property type="term" value="F:ATP binding"/>
    <property type="evidence" value="ECO:0007669"/>
    <property type="project" value="UniProtKB-UniRule"/>
</dbReference>
<dbReference type="AlphaFoldDB" id="A0A9D1PDD5"/>
<dbReference type="InterPro" id="IPR027417">
    <property type="entry name" value="P-loop_NTPase"/>
</dbReference>
<comment type="similarity">
    <text evidence="6">Belongs to the Mrp/NBP35 ATP-binding proteins family.</text>
</comment>